<organism evidence="2 3">
    <name type="scientific">Novosphingobium indicum</name>
    <dbReference type="NCBI Taxonomy" id="462949"/>
    <lineage>
        <taxon>Bacteria</taxon>
        <taxon>Pseudomonadati</taxon>
        <taxon>Pseudomonadota</taxon>
        <taxon>Alphaproteobacteria</taxon>
        <taxon>Sphingomonadales</taxon>
        <taxon>Sphingomonadaceae</taxon>
        <taxon>Novosphingobium</taxon>
    </lineage>
</organism>
<keyword evidence="2" id="KW-0808">Transferase</keyword>
<name>A0ABQ2JTJ0_9SPHN</name>
<sequence>MIGVSPAAAPRVALVHYWLIAMRGGERVLEQLLDMFPGADVFTHVYDPDKVSEKIRAANVRETFIGRLPGARRHYQKYLPLMPMALEELDLREYDLVISSESGPAKGIITRPDALHLCYCHSPMRYLWDHYHDYKATAGTVSRALMPALFHRLRQWDVNSASRVDGIVANSHFIAQRIRKVWGREARVVHPPVAVDAFKPAGDVTDRYLWISQMTPYKRADVALEAFNRLGVPALMVGDGEMFDYVQTRAGPNVEVRKRLSFDELKRAYATCRALVFTPEEDFGIVPVEANASGRPVIAFGRGGVLDSIVDGRTGLFFHQQTADALCECLHRFDAWLPSFDPEVAVSNAARFSPQAFAAGIREALEFHSGHASRKVA</sequence>
<dbReference type="PANTHER" id="PTHR45947">
    <property type="entry name" value="SULFOQUINOVOSYL TRANSFERASE SQD2"/>
    <property type="match status" value="1"/>
</dbReference>
<evidence type="ECO:0000313" key="2">
    <source>
        <dbReference type="EMBL" id="GGN53023.1"/>
    </source>
</evidence>
<dbReference type="Pfam" id="PF13692">
    <property type="entry name" value="Glyco_trans_1_4"/>
    <property type="match status" value="1"/>
</dbReference>
<dbReference type="InterPro" id="IPR028098">
    <property type="entry name" value="Glyco_trans_4-like_N"/>
</dbReference>
<feature type="domain" description="Glycosyltransferase subfamily 4-like N-terminal" evidence="1">
    <location>
        <begin position="23"/>
        <end position="195"/>
    </location>
</feature>
<dbReference type="PANTHER" id="PTHR45947:SF3">
    <property type="entry name" value="SULFOQUINOVOSYL TRANSFERASE SQD2"/>
    <property type="match status" value="1"/>
</dbReference>
<comment type="caution">
    <text evidence="2">The sequence shown here is derived from an EMBL/GenBank/DDBJ whole genome shotgun (WGS) entry which is preliminary data.</text>
</comment>
<gene>
    <name evidence="2" type="ORF">GCM10011349_27250</name>
</gene>
<dbReference type="GO" id="GO:0016740">
    <property type="term" value="F:transferase activity"/>
    <property type="evidence" value="ECO:0007669"/>
    <property type="project" value="UniProtKB-KW"/>
</dbReference>
<dbReference type="Pfam" id="PF13439">
    <property type="entry name" value="Glyco_transf_4"/>
    <property type="match status" value="1"/>
</dbReference>
<keyword evidence="3" id="KW-1185">Reference proteome</keyword>
<dbReference type="SUPFAM" id="SSF53756">
    <property type="entry name" value="UDP-Glycosyltransferase/glycogen phosphorylase"/>
    <property type="match status" value="1"/>
</dbReference>
<dbReference type="InterPro" id="IPR050194">
    <property type="entry name" value="Glycosyltransferase_grp1"/>
</dbReference>
<evidence type="ECO:0000313" key="3">
    <source>
        <dbReference type="Proteomes" id="UP000605099"/>
    </source>
</evidence>
<dbReference type="EMBL" id="BMLK01000012">
    <property type="protein sequence ID" value="GGN53023.1"/>
    <property type="molecule type" value="Genomic_DNA"/>
</dbReference>
<protein>
    <submittedName>
        <fullName evidence="2">Glycosyl transferase</fullName>
    </submittedName>
</protein>
<reference evidence="3" key="1">
    <citation type="journal article" date="2019" name="Int. J. Syst. Evol. Microbiol.">
        <title>The Global Catalogue of Microorganisms (GCM) 10K type strain sequencing project: providing services to taxonomists for standard genome sequencing and annotation.</title>
        <authorList>
            <consortium name="The Broad Institute Genomics Platform"/>
            <consortium name="The Broad Institute Genome Sequencing Center for Infectious Disease"/>
            <person name="Wu L."/>
            <person name="Ma J."/>
        </authorList>
    </citation>
    <scope>NUCLEOTIDE SEQUENCE [LARGE SCALE GENOMIC DNA]</scope>
    <source>
        <strain evidence="3">CGMCC 1.6784</strain>
    </source>
</reference>
<proteinExistence type="predicted"/>
<accession>A0ABQ2JTJ0</accession>
<dbReference type="Gene3D" id="3.40.50.2000">
    <property type="entry name" value="Glycogen Phosphorylase B"/>
    <property type="match status" value="2"/>
</dbReference>
<dbReference type="Proteomes" id="UP000605099">
    <property type="component" value="Unassembled WGS sequence"/>
</dbReference>
<evidence type="ECO:0000259" key="1">
    <source>
        <dbReference type="Pfam" id="PF13439"/>
    </source>
</evidence>